<feature type="transmembrane region" description="Helical" evidence="7">
    <location>
        <begin position="343"/>
        <end position="363"/>
    </location>
</feature>
<dbReference type="InterPro" id="IPR029058">
    <property type="entry name" value="AB_hydrolase_fold"/>
</dbReference>
<evidence type="ECO:0008006" key="10">
    <source>
        <dbReference type="Google" id="ProtNLM"/>
    </source>
</evidence>
<dbReference type="Proteomes" id="UP001345827">
    <property type="component" value="Unassembled WGS sequence"/>
</dbReference>
<evidence type="ECO:0000256" key="6">
    <source>
        <dbReference type="SAM" id="MobiDB-lite"/>
    </source>
</evidence>
<feature type="region of interest" description="Disordered" evidence="6">
    <location>
        <begin position="166"/>
        <end position="197"/>
    </location>
</feature>
<feature type="compositionally biased region" description="Acidic residues" evidence="6">
    <location>
        <begin position="662"/>
        <end position="674"/>
    </location>
</feature>
<evidence type="ECO:0000256" key="4">
    <source>
        <dbReference type="ARBA" id="ARBA00022989"/>
    </source>
</evidence>
<dbReference type="PANTHER" id="PTHR17920:SF22">
    <property type="entry name" value="DUF726 DOMAIN PROTEIN (AFU_ORTHOLOGUE AFUA_2G12860)"/>
    <property type="match status" value="1"/>
</dbReference>
<name>A0AAV9PZD1_9PEZI</name>
<keyword evidence="3 7" id="KW-0812">Transmembrane</keyword>
<dbReference type="Gene3D" id="3.40.50.1820">
    <property type="entry name" value="alpha/beta hydrolase"/>
    <property type="match status" value="1"/>
</dbReference>
<dbReference type="EMBL" id="JAXLQG010000018">
    <property type="protein sequence ID" value="KAK5530840.1"/>
    <property type="molecule type" value="Genomic_DNA"/>
</dbReference>
<evidence type="ECO:0000313" key="8">
    <source>
        <dbReference type="EMBL" id="KAK5530840.1"/>
    </source>
</evidence>
<comment type="similarity">
    <text evidence="2">Belongs to the TMCO4 family.</text>
</comment>
<dbReference type="AlphaFoldDB" id="A0AAV9PZD1"/>
<feature type="compositionally biased region" description="Basic and acidic residues" evidence="6">
    <location>
        <begin position="64"/>
        <end position="96"/>
    </location>
</feature>
<dbReference type="GO" id="GO:0016020">
    <property type="term" value="C:membrane"/>
    <property type="evidence" value="ECO:0007669"/>
    <property type="project" value="UniProtKB-SubCell"/>
</dbReference>
<dbReference type="PANTHER" id="PTHR17920">
    <property type="entry name" value="TRANSMEMBRANE AND COILED-COIL DOMAIN-CONTAINING PROTEIN 4 TMCO4"/>
    <property type="match status" value="1"/>
</dbReference>
<feature type="compositionally biased region" description="Basic and acidic residues" evidence="6">
    <location>
        <begin position="675"/>
        <end position="684"/>
    </location>
</feature>
<protein>
    <recommendedName>
        <fullName evidence="10">DUF726-domain-containing protein</fullName>
    </recommendedName>
</protein>
<comment type="caution">
    <text evidence="8">The sequence shown here is derived from an EMBL/GenBank/DDBJ whole genome shotgun (WGS) entry which is preliminary data.</text>
</comment>
<evidence type="ECO:0000256" key="3">
    <source>
        <dbReference type="ARBA" id="ARBA00022692"/>
    </source>
</evidence>
<evidence type="ECO:0000313" key="9">
    <source>
        <dbReference type="Proteomes" id="UP001345827"/>
    </source>
</evidence>
<dbReference type="Pfam" id="PF05277">
    <property type="entry name" value="DUF726"/>
    <property type="match status" value="1"/>
</dbReference>
<comment type="subcellular location">
    <subcellularLocation>
        <location evidence="1">Membrane</location>
        <topology evidence="1">Multi-pass membrane protein</topology>
    </subcellularLocation>
</comment>
<proteinExistence type="inferred from homology"/>
<evidence type="ECO:0000256" key="5">
    <source>
        <dbReference type="ARBA" id="ARBA00023136"/>
    </source>
</evidence>
<evidence type="ECO:0000256" key="7">
    <source>
        <dbReference type="SAM" id="Phobius"/>
    </source>
</evidence>
<evidence type="ECO:0000256" key="2">
    <source>
        <dbReference type="ARBA" id="ARBA00009824"/>
    </source>
</evidence>
<sequence length="684" mass="74317">MPSLSDFGLKPRTSSPKRTAQNDQSEGQDHSLSTLLTLEQRAELSVLMANVTEAMRTDIVKCFDEKPRPTTTKETKETINTDRKEAANPNTREIDLSKLNLDEPGVASQDAEIQALQQEQSEAAKREEETTVSATPQSEALKKSALEFFDTWSESVILRVGEVVNSRDERQTQQQQQSGKPPPQPAAQQYTPNEREKAADARFATIYPPVQTPLANLGHIERSTILNAILLLLLSLETYRAHSRTLMLRLASSLHISVGEVSKMEKDTAYGLLVAASKMDAGESASAAQKASATARKWKVGLASVAGAALIGVTGGLAAPLVAAGVGGLLGGLGLGATAAAGYLGALASSGVLVGGLFGAYGGRMTGQMMDKYAREIEDFAFLPVRGSVDDSEEKQQERRRLRVTIGITGWLTKEEEVKSPWRVLGDAGEAFALRWELQALQNLGNALMNFVTSKAWGYLKKEIIKKTVLAGLYSALMAPLGIMKVAKLVDSPFGVAKSRAMKAGEVLADALINKAQGERPVSMVGHSLGARVIYSCLLALARRQAFGLVDSVVLMGAPVPSDDEVWRSMRSVVSGRLVNVYSTNDYILAFLYRTSSVQLGIAGLQEINQVNGVENYDMSKDVTGHLMYQNMVGKILAEVGWTDIDEEALQHEQILLKQMEQEEQQEEKEEEEVDEKKPALPPR</sequence>
<dbReference type="SUPFAM" id="SSF53474">
    <property type="entry name" value="alpha/beta-Hydrolases"/>
    <property type="match status" value="1"/>
</dbReference>
<feature type="compositionally biased region" description="Polar residues" evidence="6">
    <location>
        <begin position="12"/>
        <end position="34"/>
    </location>
</feature>
<reference evidence="8 9" key="1">
    <citation type="submission" date="2023-06" db="EMBL/GenBank/DDBJ databases">
        <title>Black Yeasts Isolated from many extreme environments.</title>
        <authorList>
            <person name="Coleine C."/>
            <person name="Stajich J.E."/>
            <person name="Selbmann L."/>
        </authorList>
    </citation>
    <scope>NUCLEOTIDE SEQUENCE [LARGE SCALE GENOMIC DNA]</scope>
    <source>
        <strain evidence="8 9">CCFEE 5887</strain>
    </source>
</reference>
<gene>
    <name evidence="8" type="ORF">LTR25_008697</name>
</gene>
<organism evidence="8 9">
    <name type="scientific">Vermiconidia calcicola</name>
    <dbReference type="NCBI Taxonomy" id="1690605"/>
    <lineage>
        <taxon>Eukaryota</taxon>
        <taxon>Fungi</taxon>
        <taxon>Dikarya</taxon>
        <taxon>Ascomycota</taxon>
        <taxon>Pezizomycotina</taxon>
        <taxon>Dothideomycetes</taxon>
        <taxon>Dothideomycetidae</taxon>
        <taxon>Mycosphaerellales</taxon>
        <taxon>Extremaceae</taxon>
        <taxon>Vermiconidia</taxon>
    </lineage>
</organism>
<keyword evidence="9" id="KW-1185">Reference proteome</keyword>
<dbReference type="InterPro" id="IPR007941">
    <property type="entry name" value="DUF726"/>
</dbReference>
<keyword evidence="4 7" id="KW-1133">Transmembrane helix</keyword>
<feature type="region of interest" description="Disordered" evidence="6">
    <location>
        <begin position="64"/>
        <end position="138"/>
    </location>
</feature>
<feature type="transmembrane region" description="Helical" evidence="7">
    <location>
        <begin position="300"/>
        <end position="323"/>
    </location>
</feature>
<feature type="region of interest" description="Disordered" evidence="6">
    <location>
        <begin position="659"/>
        <end position="684"/>
    </location>
</feature>
<keyword evidence="5 7" id="KW-0472">Membrane</keyword>
<accession>A0AAV9PZD1</accession>
<evidence type="ECO:0000256" key="1">
    <source>
        <dbReference type="ARBA" id="ARBA00004141"/>
    </source>
</evidence>
<feature type="region of interest" description="Disordered" evidence="6">
    <location>
        <begin position="1"/>
        <end position="34"/>
    </location>
</feature>